<organism evidence="10 11">
    <name type="scientific">Candidatus Portnoybacteria bacterium RIFCSPHIGHO2_12_FULL_38_9</name>
    <dbReference type="NCBI Taxonomy" id="1801997"/>
    <lineage>
        <taxon>Bacteria</taxon>
        <taxon>Candidatus Portnoyibacteriota</taxon>
    </lineage>
</organism>
<dbReference type="PROSITE" id="PS51332">
    <property type="entry name" value="B12_BINDING"/>
    <property type="match status" value="1"/>
</dbReference>
<name>A0A1G2FGY2_9BACT</name>
<dbReference type="PROSITE" id="PS51918">
    <property type="entry name" value="RADICAL_SAM"/>
    <property type="match status" value="1"/>
</dbReference>
<dbReference type="InterPro" id="IPR034466">
    <property type="entry name" value="Methyltransferase_Class_B"/>
</dbReference>
<comment type="cofactor">
    <cofactor evidence="1">
        <name>[4Fe-4S] cluster</name>
        <dbReference type="ChEBI" id="CHEBI:49883"/>
    </cofactor>
</comment>
<gene>
    <name evidence="10" type="ORF">A3J64_01070</name>
</gene>
<evidence type="ECO:0000313" key="10">
    <source>
        <dbReference type="EMBL" id="OGZ37087.1"/>
    </source>
</evidence>
<reference evidence="10 11" key="1">
    <citation type="journal article" date="2016" name="Nat. Commun.">
        <title>Thousands of microbial genomes shed light on interconnected biogeochemical processes in an aquifer system.</title>
        <authorList>
            <person name="Anantharaman K."/>
            <person name="Brown C.T."/>
            <person name="Hug L.A."/>
            <person name="Sharon I."/>
            <person name="Castelle C.J."/>
            <person name="Probst A.J."/>
            <person name="Thomas B.C."/>
            <person name="Singh A."/>
            <person name="Wilkins M.J."/>
            <person name="Karaoz U."/>
            <person name="Brodie E.L."/>
            <person name="Williams K.H."/>
            <person name="Hubbard S.S."/>
            <person name="Banfield J.F."/>
        </authorList>
    </citation>
    <scope>NUCLEOTIDE SEQUENCE [LARGE SCALE GENOMIC DNA]</scope>
</reference>
<dbReference type="CDD" id="cd01335">
    <property type="entry name" value="Radical_SAM"/>
    <property type="match status" value="1"/>
</dbReference>
<dbReference type="InterPro" id="IPR006158">
    <property type="entry name" value="Cobalamin-bd"/>
</dbReference>
<evidence type="ECO:0000256" key="6">
    <source>
        <dbReference type="ARBA" id="ARBA00023004"/>
    </source>
</evidence>
<feature type="domain" description="B12-binding" evidence="8">
    <location>
        <begin position="1"/>
        <end position="139"/>
    </location>
</feature>
<dbReference type="PANTHER" id="PTHR43409">
    <property type="entry name" value="ANAEROBIC MAGNESIUM-PROTOPORPHYRIN IX MONOMETHYL ESTER CYCLASE-RELATED"/>
    <property type="match status" value="1"/>
</dbReference>
<evidence type="ECO:0000256" key="7">
    <source>
        <dbReference type="ARBA" id="ARBA00023014"/>
    </source>
</evidence>
<feature type="domain" description="Radical SAM core" evidence="9">
    <location>
        <begin position="182"/>
        <end position="419"/>
    </location>
</feature>
<evidence type="ECO:0000256" key="4">
    <source>
        <dbReference type="ARBA" id="ARBA00022691"/>
    </source>
</evidence>
<dbReference type="Gene3D" id="3.40.50.280">
    <property type="entry name" value="Cobalamin-binding domain"/>
    <property type="match status" value="1"/>
</dbReference>
<dbReference type="InterPro" id="IPR051198">
    <property type="entry name" value="BchE-like"/>
</dbReference>
<keyword evidence="6" id="KW-0408">Iron</keyword>
<dbReference type="STRING" id="1801997.A3J64_01070"/>
<dbReference type="SMART" id="SM00729">
    <property type="entry name" value="Elp3"/>
    <property type="match status" value="1"/>
</dbReference>
<keyword evidence="4" id="KW-0949">S-adenosyl-L-methionine</keyword>
<dbReference type="InterPro" id="IPR058240">
    <property type="entry name" value="rSAM_sf"/>
</dbReference>
<dbReference type="GO" id="GO:0046872">
    <property type="term" value="F:metal ion binding"/>
    <property type="evidence" value="ECO:0007669"/>
    <property type="project" value="UniProtKB-KW"/>
</dbReference>
<protein>
    <submittedName>
        <fullName evidence="10">Uncharacterized protein</fullName>
    </submittedName>
</protein>
<dbReference type="PANTHER" id="PTHR43409:SF7">
    <property type="entry name" value="BLL1977 PROTEIN"/>
    <property type="match status" value="1"/>
</dbReference>
<evidence type="ECO:0000256" key="5">
    <source>
        <dbReference type="ARBA" id="ARBA00022723"/>
    </source>
</evidence>
<dbReference type="EMBL" id="MHNB01000015">
    <property type="protein sequence ID" value="OGZ37087.1"/>
    <property type="molecule type" value="Genomic_DNA"/>
</dbReference>
<dbReference type="InterPro" id="IPR007197">
    <property type="entry name" value="rSAM"/>
</dbReference>
<evidence type="ECO:0000259" key="8">
    <source>
        <dbReference type="PROSITE" id="PS51332"/>
    </source>
</evidence>
<evidence type="ECO:0000256" key="1">
    <source>
        <dbReference type="ARBA" id="ARBA00001966"/>
    </source>
</evidence>
<sequence>MSKVLLVNPIFNIPKENYDSSISVGLLCLASYLDRQGIKVKIIDGARQKGYLDLIREELPQVDFVGISVMTTQVGSALEISKLVKDFKKDLPIIWGGFHPTFFPEETASHPLVDMAVIGEGEETLLEIFQGRALKEIKGIAFKRHYEDSPRSNGFQVQVNQGRPLLGFENLPLPKWDLMPREILDNLALIPTHTSRGCPHRCSFCVNAILKNRWRSRQPEKVLEDLEIIKSRPEFYNKPVRFWDEDFFVQKRRAREIIEGMIKRKFNLFWETTIRADYLDKNFLDDDFMADLRKSGCYLLSFGAESGSPLVLKKIQKDITREQILNSARRCLKYGIVPQYSFMVGLPGETKKDMFETISLIDKLTKLSPEVQILGPQAFRPYPGSALYQECLVSGWRAPQSLEQWAKIMENELNYLSPQNFPWLKDPDFVESLEAYVRFGAHSFKSALGSTVKANKFLKTLFILLCKLRWKLKFFKWPIEFKIAKGVMIKT</sequence>
<dbReference type="SFLD" id="SFLDS00029">
    <property type="entry name" value="Radical_SAM"/>
    <property type="match status" value="1"/>
</dbReference>
<dbReference type="AlphaFoldDB" id="A0A1G2FGY2"/>
<dbReference type="GO" id="GO:0051539">
    <property type="term" value="F:4 iron, 4 sulfur cluster binding"/>
    <property type="evidence" value="ECO:0007669"/>
    <property type="project" value="UniProtKB-KW"/>
</dbReference>
<dbReference type="GO" id="GO:0003824">
    <property type="term" value="F:catalytic activity"/>
    <property type="evidence" value="ECO:0007669"/>
    <property type="project" value="InterPro"/>
</dbReference>
<dbReference type="InterPro" id="IPR023404">
    <property type="entry name" value="rSAM_horseshoe"/>
</dbReference>
<keyword evidence="7" id="KW-0411">Iron-sulfur</keyword>
<dbReference type="Proteomes" id="UP000177061">
    <property type="component" value="Unassembled WGS sequence"/>
</dbReference>
<keyword evidence="2" id="KW-0489">Methyltransferase</keyword>
<keyword evidence="5" id="KW-0479">Metal-binding</keyword>
<evidence type="ECO:0000256" key="3">
    <source>
        <dbReference type="ARBA" id="ARBA00022679"/>
    </source>
</evidence>
<evidence type="ECO:0000313" key="11">
    <source>
        <dbReference type="Proteomes" id="UP000177061"/>
    </source>
</evidence>
<dbReference type="Pfam" id="PF02310">
    <property type="entry name" value="B12-binding"/>
    <property type="match status" value="1"/>
</dbReference>
<accession>A0A1G2FGY2</accession>
<dbReference type="Gene3D" id="3.80.30.20">
    <property type="entry name" value="tm_1862 like domain"/>
    <property type="match status" value="1"/>
</dbReference>
<dbReference type="SFLD" id="SFLDG01082">
    <property type="entry name" value="B12-binding_domain_containing"/>
    <property type="match status" value="1"/>
</dbReference>
<dbReference type="InterPro" id="IPR006638">
    <property type="entry name" value="Elp3/MiaA/NifB-like_rSAM"/>
</dbReference>
<dbReference type="SUPFAM" id="SSF102114">
    <property type="entry name" value="Radical SAM enzymes"/>
    <property type="match status" value="1"/>
</dbReference>
<proteinExistence type="predicted"/>
<evidence type="ECO:0000256" key="2">
    <source>
        <dbReference type="ARBA" id="ARBA00022603"/>
    </source>
</evidence>
<dbReference type="CDD" id="cd02068">
    <property type="entry name" value="radical_SAM_B12_BD"/>
    <property type="match status" value="1"/>
</dbReference>
<dbReference type="Pfam" id="PF04055">
    <property type="entry name" value="Radical_SAM"/>
    <property type="match status" value="1"/>
</dbReference>
<evidence type="ECO:0000259" key="9">
    <source>
        <dbReference type="PROSITE" id="PS51918"/>
    </source>
</evidence>
<dbReference type="GO" id="GO:0031419">
    <property type="term" value="F:cobalamin binding"/>
    <property type="evidence" value="ECO:0007669"/>
    <property type="project" value="InterPro"/>
</dbReference>
<comment type="caution">
    <text evidence="10">The sequence shown here is derived from an EMBL/GenBank/DDBJ whole genome shotgun (WGS) entry which is preliminary data.</text>
</comment>
<dbReference type="SFLD" id="SFLDG01123">
    <property type="entry name" value="methyltransferase_(Class_B)"/>
    <property type="match status" value="1"/>
</dbReference>
<keyword evidence="3" id="KW-0808">Transferase</keyword>